<keyword evidence="9" id="KW-0963">Cytoplasm</keyword>
<reference evidence="10 11" key="1">
    <citation type="submission" date="2017-08" db="EMBL/GenBank/DDBJ databases">
        <title>Infants hospitalized years apart are colonized by the same room-sourced microbial strains.</title>
        <authorList>
            <person name="Brooks B."/>
            <person name="Olm M.R."/>
            <person name="Firek B.A."/>
            <person name="Baker R."/>
            <person name="Thomas B.C."/>
            <person name="Morowitz M.J."/>
            <person name="Banfield J.F."/>
        </authorList>
    </citation>
    <scope>NUCLEOTIDE SEQUENCE [LARGE SCALE GENOMIC DNA]</scope>
    <source>
        <strain evidence="10">S2_009_000_R2_73</strain>
    </source>
</reference>
<accession>A0A2W5F4H5</accession>
<feature type="site" description="Participates in the substrate recognition with KAPA and in a stacking interaction with the adenine ring of SAM" evidence="9">
    <location>
        <position position="10"/>
    </location>
</feature>
<evidence type="ECO:0000256" key="5">
    <source>
        <dbReference type="ARBA" id="ARBA00022691"/>
    </source>
</evidence>
<keyword evidence="6 9" id="KW-0093">Biotin biosynthesis</keyword>
<dbReference type="UniPathway" id="UPA00078">
    <property type="reaction ID" value="UER00160"/>
</dbReference>
<dbReference type="CDD" id="cd00610">
    <property type="entry name" value="OAT_like"/>
    <property type="match status" value="1"/>
</dbReference>
<dbReference type="HAMAP" id="MF_00834">
    <property type="entry name" value="BioA"/>
    <property type="match status" value="1"/>
</dbReference>
<feature type="binding site" evidence="9">
    <location>
        <position position="384"/>
    </location>
    <ligand>
        <name>substrate</name>
    </ligand>
</feature>
<dbReference type="GO" id="GO:0030170">
    <property type="term" value="F:pyridoxal phosphate binding"/>
    <property type="evidence" value="ECO:0007669"/>
    <property type="project" value="UniProtKB-UniRule"/>
</dbReference>
<dbReference type="SUPFAM" id="SSF53383">
    <property type="entry name" value="PLP-dependent transferases"/>
    <property type="match status" value="1"/>
</dbReference>
<dbReference type="InterPro" id="IPR015424">
    <property type="entry name" value="PyrdxlP-dep_Trfase"/>
</dbReference>
<feature type="binding site" evidence="9">
    <location>
        <position position="260"/>
    </location>
    <ligand>
        <name>substrate</name>
    </ligand>
</feature>
<keyword evidence="3 9" id="KW-0032">Aminotransferase</keyword>
<feature type="binding site" evidence="9">
    <location>
        <begin position="105"/>
        <end position="106"/>
    </location>
    <ligand>
        <name>pyridoxal 5'-phosphate</name>
        <dbReference type="ChEBI" id="CHEBI:597326"/>
    </ligand>
</feature>
<evidence type="ECO:0000256" key="8">
    <source>
        <dbReference type="ARBA" id="ARBA00048449"/>
    </source>
</evidence>
<dbReference type="EMBL" id="QFOL01000206">
    <property type="protein sequence ID" value="PZP48500.1"/>
    <property type="molecule type" value="Genomic_DNA"/>
</dbReference>
<evidence type="ECO:0000256" key="6">
    <source>
        <dbReference type="ARBA" id="ARBA00022756"/>
    </source>
</evidence>
<keyword evidence="5 9" id="KW-0949">S-adenosyl-L-methionine</keyword>
<dbReference type="InterPro" id="IPR015421">
    <property type="entry name" value="PyrdxlP-dep_Trfase_major"/>
</dbReference>
<organism evidence="10 11">
    <name type="scientific">Agrobacterium fabrum</name>
    <dbReference type="NCBI Taxonomy" id="1176649"/>
    <lineage>
        <taxon>Bacteria</taxon>
        <taxon>Pseudomonadati</taxon>
        <taxon>Pseudomonadota</taxon>
        <taxon>Alphaproteobacteria</taxon>
        <taxon>Hyphomicrobiales</taxon>
        <taxon>Rhizobiaceae</taxon>
        <taxon>Rhizobium/Agrobacterium group</taxon>
        <taxon>Agrobacterium</taxon>
        <taxon>Agrobacterium tumefaciens complex</taxon>
    </lineage>
</organism>
<dbReference type="GO" id="GO:0009102">
    <property type="term" value="P:biotin biosynthetic process"/>
    <property type="evidence" value="ECO:0007669"/>
    <property type="project" value="UniProtKB-UniRule"/>
</dbReference>
<evidence type="ECO:0000256" key="2">
    <source>
        <dbReference type="ARBA" id="ARBA00005063"/>
    </source>
</evidence>
<comment type="similarity">
    <text evidence="9">Belongs to the class-III pyridoxal-phosphate-dependent aminotransferase family. BioA subfamily.</text>
</comment>
<dbReference type="Gene3D" id="3.90.1150.10">
    <property type="entry name" value="Aspartate Aminotransferase, domain 1"/>
    <property type="match status" value="1"/>
</dbReference>
<proteinExistence type="inferred from homology"/>
<dbReference type="InterPro" id="IPR015422">
    <property type="entry name" value="PyrdxlP-dep_Trfase_small"/>
</dbReference>
<evidence type="ECO:0000256" key="4">
    <source>
        <dbReference type="ARBA" id="ARBA00022679"/>
    </source>
</evidence>
<dbReference type="PANTHER" id="PTHR42684">
    <property type="entry name" value="ADENOSYLMETHIONINE-8-AMINO-7-OXONONANOATE AMINOTRANSFERASE"/>
    <property type="match status" value="1"/>
</dbReference>
<comment type="cofactor">
    <cofactor evidence="1 9">
        <name>pyridoxal 5'-phosphate</name>
        <dbReference type="ChEBI" id="CHEBI:597326"/>
    </cofactor>
</comment>
<evidence type="ECO:0000256" key="1">
    <source>
        <dbReference type="ARBA" id="ARBA00001933"/>
    </source>
</evidence>
<dbReference type="GO" id="GO:0004141">
    <property type="term" value="F:dethiobiotin synthase activity"/>
    <property type="evidence" value="ECO:0007669"/>
    <property type="project" value="TreeGrafter"/>
</dbReference>
<comment type="function">
    <text evidence="9">Catalyzes the transfer of the alpha-amino group from S-adenosyl-L-methionine (SAM) to 7-keto-8-aminopelargonic acid (KAPA) to form 7,8-diaminopelargonic acid (DAPA). It is the only aminotransferase known to utilize SAM as an amino donor.</text>
</comment>
<protein>
    <recommendedName>
        <fullName evidence="9">Adenosylmethionine-8-amino-7-oxononanoate aminotransferase</fullName>
        <ecNumber evidence="9">2.6.1.62</ecNumber>
    </recommendedName>
    <alternativeName>
        <fullName evidence="9">7,8-diamino-pelargonic acid aminotransferase</fullName>
        <shortName evidence="9">DAPA AT</shortName>
        <shortName evidence="9">DAPA aminotransferase</shortName>
    </alternativeName>
    <alternativeName>
        <fullName evidence="9">7,8-diaminononanoate synthase</fullName>
        <shortName evidence="9">DANS</shortName>
    </alternativeName>
    <alternativeName>
        <fullName evidence="9">Diaminopelargonic acid synthase</fullName>
    </alternativeName>
</protein>
<dbReference type="Proteomes" id="UP000249769">
    <property type="component" value="Unassembled WGS sequence"/>
</dbReference>
<comment type="pathway">
    <text evidence="2 9">Cofactor biosynthesis; biotin biosynthesis; 7,8-diaminononanoate from 8-amino-7-oxononanoate (SAM route): step 1/1.</text>
</comment>
<dbReference type="GO" id="GO:0005737">
    <property type="term" value="C:cytoplasm"/>
    <property type="evidence" value="ECO:0007669"/>
    <property type="project" value="UniProtKB-SubCell"/>
</dbReference>
<dbReference type="NCBIfam" id="NF004624">
    <property type="entry name" value="PRK05964.1"/>
    <property type="match status" value="1"/>
</dbReference>
<evidence type="ECO:0000256" key="3">
    <source>
        <dbReference type="ARBA" id="ARBA00022576"/>
    </source>
</evidence>
<dbReference type="GO" id="GO:0004015">
    <property type="term" value="F:adenosylmethionine-8-amino-7-oxononanoate transaminase activity"/>
    <property type="evidence" value="ECO:0007669"/>
    <property type="project" value="UniProtKB-UniRule"/>
</dbReference>
<dbReference type="Pfam" id="PF00202">
    <property type="entry name" value="Aminotran_3"/>
    <property type="match status" value="1"/>
</dbReference>
<feature type="binding site" evidence="9">
    <location>
        <position position="294"/>
    </location>
    <ligand>
        <name>substrate</name>
    </ligand>
</feature>
<comment type="caution">
    <text evidence="10">The sequence shown here is derived from an EMBL/GenBank/DDBJ whole genome shotgun (WGS) entry which is preliminary data.</text>
</comment>
<name>A0A2W5F4H5_9HYPH</name>
<dbReference type="NCBIfam" id="TIGR00508">
    <property type="entry name" value="bioA"/>
    <property type="match status" value="1"/>
</dbReference>
<evidence type="ECO:0000256" key="9">
    <source>
        <dbReference type="HAMAP-Rule" id="MF_00834"/>
    </source>
</evidence>
<comment type="subunit">
    <text evidence="9">Homodimer.</text>
</comment>
<comment type="subcellular location">
    <subcellularLocation>
        <location evidence="9">Cytoplasm</location>
    </subcellularLocation>
</comment>
<comment type="catalytic activity">
    <reaction evidence="8 9">
        <text>(8S)-8-amino-7-oxononanoate + S-adenosyl-L-methionine = S-adenosyl-4-methylsulfanyl-2-oxobutanoate + (7R,8S)-7,8-diammoniononanoate</text>
        <dbReference type="Rhea" id="RHEA:16861"/>
        <dbReference type="ChEBI" id="CHEBI:16490"/>
        <dbReference type="ChEBI" id="CHEBI:59789"/>
        <dbReference type="ChEBI" id="CHEBI:149468"/>
        <dbReference type="ChEBI" id="CHEBI:149469"/>
        <dbReference type="EC" id="2.6.1.62"/>
    </reaction>
</comment>
<evidence type="ECO:0000256" key="7">
    <source>
        <dbReference type="ARBA" id="ARBA00022898"/>
    </source>
</evidence>
<evidence type="ECO:0000313" key="10">
    <source>
        <dbReference type="EMBL" id="PZP48500.1"/>
    </source>
</evidence>
<dbReference type="InterPro" id="IPR005814">
    <property type="entry name" value="Aminotrans_3"/>
</dbReference>
<dbReference type="Gene3D" id="3.40.640.10">
    <property type="entry name" value="Type I PLP-dependent aspartate aminotransferase-like (Major domain)"/>
    <property type="match status" value="1"/>
</dbReference>
<keyword evidence="4 9" id="KW-0808">Transferase</keyword>
<gene>
    <name evidence="9" type="primary">bioA</name>
    <name evidence="10" type="ORF">DI595_15550</name>
</gene>
<keyword evidence="7 9" id="KW-0663">Pyridoxal phosphate</keyword>
<sequence length="431" mass="46913">MSHSPVWHPFTQHGLEPPMKRIVATEGAFLIDEDGNRLFDAISSWWVTTHGHRHPAIMAAIRAATEAFDQIIFAEFSHEPAETLASGLIELAPAGLSHVFYSDSGSTAVEVALKMALGYFHNRGEKRDRIVVMEHGYHGDTIGAMSTGERGVFNAAYEPLLFGVDRLAFPEAGGEQRTLDMFESFCRSGRVAALLLEPLVLGAGGMKIYGADVLAGLKQIAERHGCLVIADEVMTGWGRTGTLFACEQARISPDILCTSKGLTGGSLPLAATLCSAEIFDAHYSTDRRRTFFHSSSYTANPIACAAAVANIRLWRDEPVLARIGQLEQMLCDNLRRFADDRRFVDIRQAGTIAALDLVVPASGYLAEAGPHMRQLFRERGFIIRPLGNVLYLMPPYCSTAEELTRAFDAIDEVAGIVTGTTPIKSRTAGAV</sequence>
<feature type="binding site" evidence="9">
    <location>
        <position position="137"/>
    </location>
    <ligand>
        <name>substrate</name>
    </ligand>
</feature>
<feature type="binding site" evidence="9">
    <location>
        <position position="231"/>
    </location>
    <ligand>
        <name>pyridoxal 5'-phosphate</name>
        <dbReference type="ChEBI" id="CHEBI:597326"/>
    </ligand>
</feature>
<feature type="binding site" evidence="9">
    <location>
        <begin position="295"/>
        <end position="296"/>
    </location>
    <ligand>
        <name>pyridoxal 5'-phosphate</name>
        <dbReference type="ChEBI" id="CHEBI:597326"/>
    </ligand>
</feature>
<dbReference type="EC" id="2.6.1.62" evidence="9"/>
<dbReference type="AlphaFoldDB" id="A0A2W5F4H5"/>
<feature type="binding site" evidence="9">
    <location>
        <position position="45"/>
    </location>
    <ligand>
        <name>substrate</name>
    </ligand>
</feature>
<dbReference type="InterPro" id="IPR005815">
    <property type="entry name" value="BioA"/>
</dbReference>
<evidence type="ECO:0000313" key="11">
    <source>
        <dbReference type="Proteomes" id="UP000249769"/>
    </source>
</evidence>
<feature type="modified residue" description="N6-(pyridoxal phosphate)lysine" evidence="9">
    <location>
        <position position="260"/>
    </location>
</feature>
<dbReference type="PANTHER" id="PTHR42684:SF3">
    <property type="entry name" value="ADENOSYLMETHIONINE-8-AMINO-7-OXONONANOATE AMINOTRANSFERASE"/>
    <property type="match status" value="1"/>
</dbReference>